<dbReference type="STRING" id="371731.Rsw2DRAFT_2573"/>
<name>C8S3E5_9RHOB</name>
<keyword evidence="1" id="KW-0472">Membrane</keyword>
<dbReference type="eggNOG" id="COG0501">
    <property type="taxonomic scope" value="Bacteria"/>
</dbReference>
<gene>
    <name evidence="2" type="ORF">Rsw2DRAFT_2573</name>
</gene>
<sequence length="338" mass="35381">MTALKKYQKLESPGLWRDTPEAQRREVVVNFGEASLVLTDPRTEAALTHWSLPAVERLNPGTLPAVYSPGADATETLEIDDPEMMAALETVRGVLAQTRPRPGRLRGSILLGSVALVVALGVFWLPGALERHTASVLPPSTRAEIGTMALADLARLTGRPCTDAAGQEALDLLGQRLFGAAAPRLVILRDGGAQALALPGPILALNAKLVETADGPEVAAGFALAETARAAALDPMIALLHHAGLGATFRLLTTGVLPQTALRGYGEVLLRQTPVAVDDATLLASFASAQVSSTAYAYALDASGESVLGLIEADPSRNRARPLLADGDWISLQAICAE</sequence>
<dbReference type="OrthoDB" id="7822309at2"/>
<proteinExistence type="predicted"/>
<protein>
    <submittedName>
        <fullName evidence="2">Uncharacterized protein</fullName>
    </submittedName>
</protein>
<evidence type="ECO:0000313" key="3">
    <source>
        <dbReference type="Proteomes" id="UP000010121"/>
    </source>
</evidence>
<reference evidence="2 3" key="1">
    <citation type="submission" date="2009-08" db="EMBL/GenBank/DDBJ databases">
        <title>The draft genome of Rhodobacter sp. SW2.</title>
        <authorList>
            <consortium name="US DOE Joint Genome Institute (JGI-PGF)"/>
            <person name="Lucas S."/>
            <person name="Copeland A."/>
            <person name="Lapidus A."/>
            <person name="Glavina del Rio T."/>
            <person name="Tice H."/>
            <person name="Bruce D."/>
            <person name="Goodwin L."/>
            <person name="Pitluck S."/>
            <person name="Larimer F."/>
            <person name="Land M.L."/>
            <person name="Hauser L."/>
            <person name="Emerson D."/>
        </authorList>
    </citation>
    <scope>NUCLEOTIDE SEQUENCE [LARGE SCALE GENOMIC DNA]</scope>
    <source>
        <strain evidence="2 3">SW2</strain>
    </source>
</reference>
<evidence type="ECO:0000313" key="2">
    <source>
        <dbReference type="EMBL" id="EEW24510.1"/>
    </source>
</evidence>
<dbReference type="AlphaFoldDB" id="C8S3E5"/>
<keyword evidence="1" id="KW-0812">Transmembrane</keyword>
<keyword evidence="3" id="KW-1185">Reference proteome</keyword>
<dbReference type="EMBL" id="ACYY01000018">
    <property type="protein sequence ID" value="EEW24510.1"/>
    <property type="molecule type" value="Genomic_DNA"/>
</dbReference>
<evidence type="ECO:0000256" key="1">
    <source>
        <dbReference type="SAM" id="Phobius"/>
    </source>
</evidence>
<keyword evidence="1" id="KW-1133">Transmembrane helix</keyword>
<accession>C8S3E5</accession>
<dbReference type="RefSeq" id="WP_008031632.1">
    <property type="nucleotide sequence ID" value="NZ_ACYY01000018.1"/>
</dbReference>
<organism evidence="2 3">
    <name type="scientific">Rhodobacter ferrooxidans</name>
    <dbReference type="NCBI Taxonomy" id="371731"/>
    <lineage>
        <taxon>Bacteria</taxon>
        <taxon>Pseudomonadati</taxon>
        <taxon>Pseudomonadota</taxon>
        <taxon>Alphaproteobacteria</taxon>
        <taxon>Rhodobacterales</taxon>
        <taxon>Rhodobacter group</taxon>
        <taxon>Rhodobacter</taxon>
    </lineage>
</organism>
<feature type="transmembrane region" description="Helical" evidence="1">
    <location>
        <begin position="109"/>
        <end position="129"/>
    </location>
</feature>
<comment type="caution">
    <text evidence="2">The sequence shown here is derived from an EMBL/GenBank/DDBJ whole genome shotgun (WGS) entry which is preliminary data.</text>
</comment>
<dbReference type="Proteomes" id="UP000010121">
    <property type="component" value="Unassembled WGS sequence"/>
</dbReference>